<dbReference type="Proteomes" id="UP000015462">
    <property type="component" value="Unassembled WGS sequence"/>
</dbReference>
<evidence type="ECO:0000259" key="6">
    <source>
        <dbReference type="PROSITE" id="PS51296"/>
    </source>
</evidence>
<keyword evidence="7" id="KW-0223">Dioxygenase</keyword>
<dbReference type="InterPro" id="IPR021028">
    <property type="entry name" value="Homotrim_ring_OHase_catalytic"/>
</dbReference>
<accession>A0AB33Z3T3</accession>
<feature type="domain" description="Rieske" evidence="6">
    <location>
        <begin position="37"/>
        <end position="143"/>
    </location>
</feature>
<dbReference type="InterPro" id="IPR050584">
    <property type="entry name" value="Cholesterol_7-desaturase"/>
</dbReference>
<evidence type="ECO:0000313" key="7">
    <source>
        <dbReference type="EMBL" id="EPD13863.1"/>
    </source>
</evidence>
<dbReference type="AlphaFoldDB" id="A0AB33Z3T3"/>
<dbReference type="InterPro" id="IPR036922">
    <property type="entry name" value="Rieske_2Fe-2S_sf"/>
</dbReference>
<evidence type="ECO:0000256" key="3">
    <source>
        <dbReference type="ARBA" id="ARBA00023002"/>
    </source>
</evidence>
<comment type="caution">
    <text evidence="7">The sequence shown here is derived from an EMBL/GenBank/DDBJ whole genome shotgun (WGS) entry which is preliminary data.</text>
</comment>
<evidence type="ECO:0000313" key="8">
    <source>
        <dbReference type="Proteomes" id="UP000015462"/>
    </source>
</evidence>
<dbReference type="Pfam" id="PF00355">
    <property type="entry name" value="Rieske"/>
    <property type="match status" value="1"/>
</dbReference>
<reference evidence="7 8" key="1">
    <citation type="journal article" date="2013" name="Genome Announc.">
        <title>Genome Sequence of the Pyrene- and Fluoranthene-Degrading Bacterium Cycloclasticus sp. Strain PY97M.</title>
        <authorList>
            <person name="Cui Z."/>
            <person name="Xu G."/>
            <person name="Li Q."/>
            <person name="Gao W."/>
            <person name="Zheng L."/>
        </authorList>
    </citation>
    <scope>NUCLEOTIDE SEQUENCE [LARGE SCALE GENOMIC DNA]</scope>
    <source>
        <strain evidence="7 8">PY97M</strain>
    </source>
</reference>
<keyword evidence="5" id="KW-0411">Iron-sulfur</keyword>
<keyword evidence="4" id="KW-0408">Iron</keyword>
<proteinExistence type="predicted"/>
<sequence length="405" mass="46290">MINFDNENDTVVDQEVVKKLKGWGNYIQAKLGFRNHWYPVGFSEDLEENKPKPIQLGGEKLLINRIDGEVFCIADTCLHRGVSFSEKIECYSKDTVTCWYHGWTYNFNDGKLCDILTDPNSQMIGTRALQTYPVEEAKGMMFVFLGDVAEGDEPPALGLDLPPWFLDEDRYVMGIGREIESNWRLGAENGFDTTHIFIHKDSSYLTARDAPIPLGFATEQKLELGIHDKDGAPKGVVDPLMGNYRPVFDANIKGESVLSSVRPEGEHSTIYQVSLWMPGILTVENHPEPDITQVEFYVPIDEKRHMYFQILSKKGVTEPEQIHRYKEEFTSLHEPLALRGFNDDDIWARKASQAFYDDDYGWLEEQLFEPDHNLIAWRKLASEHCRGIQRAPRTGAARVVAPKKE</sequence>
<dbReference type="InterPro" id="IPR017941">
    <property type="entry name" value="Rieske_2Fe-2S"/>
</dbReference>
<dbReference type="SUPFAM" id="SSF50022">
    <property type="entry name" value="ISP domain"/>
    <property type="match status" value="1"/>
</dbReference>
<dbReference type="PANTHER" id="PTHR21266:SF60">
    <property type="entry name" value="3-KETOSTEROID-9-ALPHA-MONOOXYGENASE, OXYGENASE COMPONENT"/>
    <property type="match status" value="1"/>
</dbReference>
<dbReference type="GO" id="GO:0051537">
    <property type="term" value="F:2 iron, 2 sulfur cluster binding"/>
    <property type="evidence" value="ECO:0007669"/>
    <property type="project" value="UniProtKB-KW"/>
</dbReference>
<name>A0AB33Z3T3_9GAMM</name>
<gene>
    <name evidence="7" type="ORF">L196_00145</name>
</gene>
<keyword evidence="1" id="KW-0001">2Fe-2S</keyword>
<dbReference type="Gene3D" id="2.20.25.680">
    <property type="match status" value="1"/>
</dbReference>
<keyword evidence="8" id="KW-1185">Reference proteome</keyword>
<keyword evidence="2" id="KW-0479">Metal-binding</keyword>
<dbReference type="SUPFAM" id="SSF55961">
    <property type="entry name" value="Bet v1-like"/>
    <property type="match status" value="1"/>
</dbReference>
<dbReference type="EMBL" id="ASHL01000001">
    <property type="protein sequence ID" value="EPD13863.1"/>
    <property type="molecule type" value="Genomic_DNA"/>
</dbReference>
<dbReference type="GO" id="GO:0046872">
    <property type="term" value="F:metal ion binding"/>
    <property type="evidence" value="ECO:0007669"/>
    <property type="project" value="UniProtKB-KW"/>
</dbReference>
<dbReference type="Gene3D" id="3.90.380.10">
    <property type="entry name" value="Naphthalene 1,2-dioxygenase Alpha Subunit, Chain A, domain 1"/>
    <property type="match status" value="1"/>
</dbReference>
<keyword evidence="3" id="KW-0560">Oxidoreductase</keyword>
<dbReference type="Pfam" id="PF11723">
    <property type="entry name" value="Aromatic_hydrox"/>
    <property type="match status" value="1"/>
</dbReference>
<dbReference type="RefSeq" id="WP_016389438.1">
    <property type="nucleotide sequence ID" value="NZ_FQZJ01000004.1"/>
</dbReference>
<dbReference type="PROSITE" id="PS51296">
    <property type="entry name" value="RIESKE"/>
    <property type="match status" value="1"/>
</dbReference>
<protein>
    <submittedName>
        <fullName evidence="7">Carbazole dioxygenase subunit</fullName>
    </submittedName>
</protein>
<evidence type="ECO:0000256" key="2">
    <source>
        <dbReference type="ARBA" id="ARBA00022723"/>
    </source>
</evidence>
<evidence type="ECO:0000256" key="1">
    <source>
        <dbReference type="ARBA" id="ARBA00022714"/>
    </source>
</evidence>
<evidence type="ECO:0000256" key="4">
    <source>
        <dbReference type="ARBA" id="ARBA00023004"/>
    </source>
</evidence>
<dbReference type="GO" id="GO:0051213">
    <property type="term" value="F:dioxygenase activity"/>
    <property type="evidence" value="ECO:0007669"/>
    <property type="project" value="UniProtKB-KW"/>
</dbReference>
<evidence type="ECO:0000256" key="5">
    <source>
        <dbReference type="ARBA" id="ARBA00023014"/>
    </source>
</evidence>
<dbReference type="Gene3D" id="2.20.25.10">
    <property type="match status" value="1"/>
</dbReference>
<organism evidence="7 8">
    <name type="scientific">Cycloclasticus pugetii</name>
    <dbReference type="NCBI Taxonomy" id="34068"/>
    <lineage>
        <taxon>Bacteria</taxon>
        <taxon>Pseudomonadati</taxon>
        <taxon>Pseudomonadota</taxon>
        <taxon>Gammaproteobacteria</taxon>
        <taxon>Thiotrichales</taxon>
        <taxon>Piscirickettsiaceae</taxon>
        <taxon>Cycloclasticus</taxon>
    </lineage>
</organism>
<dbReference type="PANTHER" id="PTHR21266">
    <property type="entry name" value="IRON-SULFUR DOMAIN CONTAINING PROTEIN"/>
    <property type="match status" value="1"/>
</dbReference>